<dbReference type="Pfam" id="PF05383">
    <property type="entry name" value="La"/>
    <property type="match status" value="1"/>
</dbReference>
<evidence type="ECO:0000313" key="7">
    <source>
        <dbReference type="EMBL" id="KAJ8762215.1"/>
    </source>
</evidence>
<dbReference type="InterPro" id="IPR006630">
    <property type="entry name" value="La_HTH"/>
</dbReference>
<gene>
    <name evidence="7" type="ORF">K2173_007371</name>
</gene>
<dbReference type="PANTHER" id="PTHR22792:SF155">
    <property type="entry name" value="LA-RELATED PROTEIN 1C-LIKE"/>
    <property type="match status" value="1"/>
</dbReference>
<feature type="compositionally biased region" description="Polar residues" evidence="5">
    <location>
        <begin position="173"/>
        <end position="190"/>
    </location>
</feature>
<dbReference type="CDD" id="cd07323">
    <property type="entry name" value="LAM"/>
    <property type="match status" value="1"/>
</dbReference>
<dbReference type="PROSITE" id="PS50961">
    <property type="entry name" value="HTH_LA"/>
    <property type="match status" value="1"/>
</dbReference>
<evidence type="ECO:0000256" key="4">
    <source>
        <dbReference type="PROSITE-ProRule" id="PRU00332"/>
    </source>
</evidence>
<accession>A0AAV8T7I7</accession>
<feature type="region of interest" description="Disordered" evidence="5">
    <location>
        <begin position="495"/>
        <end position="518"/>
    </location>
</feature>
<evidence type="ECO:0000256" key="3">
    <source>
        <dbReference type="ARBA" id="ARBA00023242"/>
    </source>
</evidence>
<dbReference type="SMART" id="SM00715">
    <property type="entry name" value="LA"/>
    <property type="match status" value="1"/>
</dbReference>
<feature type="compositionally biased region" description="Polar residues" evidence="5">
    <location>
        <begin position="136"/>
        <end position="165"/>
    </location>
</feature>
<keyword evidence="3" id="KW-0539">Nucleus</keyword>
<keyword evidence="8" id="KW-1185">Reference proteome</keyword>
<comment type="subcellular location">
    <subcellularLocation>
        <location evidence="1">Nucleus</location>
    </subcellularLocation>
</comment>
<dbReference type="SUPFAM" id="SSF46785">
    <property type="entry name" value="Winged helix' DNA-binding domain"/>
    <property type="match status" value="1"/>
</dbReference>
<dbReference type="Gene3D" id="1.10.10.10">
    <property type="entry name" value="Winged helix-like DNA-binding domain superfamily/Winged helix DNA-binding domain"/>
    <property type="match status" value="1"/>
</dbReference>
<evidence type="ECO:0000256" key="5">
    <source>
        <dbReference type="SAM" id="MobiDB-lite"/>
    </source>
</evidence>
<dbReference type="InterPro" id="IPR036388">
    <property type="entry name" value="WH-like_DNA-bd_sf"/>
</dbReference>
<evidence type="ECO:0000313" key="8">
    <source>
        <dbReference type="Proteomes" id="UP001159364"/>
    </source>
</evidence>
<dbReference type="PRINTS" id="PR00302">
    <property type="entry name" value="LUPUSLA"/>
</dbReference>
<dbReference type="GO" id="GO:1990904">
    <property type="term" value="C:ribonucleoprotein complex"/>
    <property type="evidence" value="ECO:0007669"/>
    <property type="project" value="InterPro"/>
</dbReference>
<feature type="compositionally biased region" description="Low complexity" evidence="5">
    <location>
        <begin position="63"/>
        <end position="102"/>
    </location>
</feature>
<sequence>MTATPSQDKQSPRASGVSCDSDAVNSPQKRRNLPSAWAQVVRGEQETTPTVSLSPSSSPPPSLSSLKPEPSSFSDCSSPSKTTSSSSAAPAGNSESSNGSNDNADKPKKLAWNRPSNGLNTEIRPVMGATSWPALSESTKPSPKSLQISLAESSAKTSSDVSPPDSQGPVIPNSPQKVVTINVKSNSAQSHMLPARQRSMRRGGNGGGGSNSLQSGFNHPPPPSPPPLPPPLFPLPPGGYHMVAALPDQSPREPPYRANHWEPRNVAAYVPQSSVVNDHRHSSRRNSTGPRGEGTYHNSFGGRRDHDRGRYGNARDGRVQPQRGPSRGFTGHPPNAATFAAPPHVPTFVNALPPSIYYVPAYPMDPLAVMPVFHQSPVPAVMMPGSDFNLQVMLVNQIEYYFSDANLVRDEFLKSNMDEQGWVPITLIADFNRVKRMTVDLQLILESLRTSTVLEVEEDKVRRRNDWMKWIPNQSTSDSSYDMLSTSLQKIAVDDVQNSTQDGTAAYSSPQSEDQSRR</sequence>
<dbReference type="PANTHER" id="PTHR22792">
    <property type="entry name" value="LUPUS LA PROTEIN-RELATED"/>
    <property type="match status" value="1"/>
</dbReference>
<evidence type="ECO:0000256" key="1">
    <source>
        <dbReference type="ARBA" id="ARBA00004123"/>
    </source>
</evidence>
<feature type="compositionally biased region" description="Pro residues" evidence="5">
    <location>
        <begin position="219"/>
        <end position="237"/>
    </location>
</feature>
<comment type="caution">
    <text evidence="7">The sequence shown here is derived from an EMBL/GenBank/DDBJ whole genome shotgun (WGS) entry which is preliminary data.</text>
</comment>
<feature type="compositionally biased region" description="Basic and acidic residues" evidence="5">
    <location>
        <begin position="250"/>
        <end position="263"/>
    </location>
</feature>
<feature type="compositionally biased region" description="Polar residues" evidence="5">
    <location>
        <begin position="1"/>
        <end position="13"/>
    </location>
</feature>
<feature type="compositionally biased region" description="Basic and acidic residues" evidence="5">
    <location>
        <begin position="302"/>
        <end position="318"/>
    </location>
</feature>
<feature type="domain" description="HTH La-type RNA-binding" evidence="6">
    <location>
        <begin position="384"/>
        <end position="473"/>
    </location>
</feature>
<organism evidence="7 8">
    <name type="scientific">Erythroxylum novogranatense</name>
    <dbReference type="NCBI Taxonomy" id="1862640"/>
    <lineage>
        <taxon>Eukaryota</taxon>
        <taxon>Viridiplantae</taxon>
        <taxon>Streptophyta</taxon>
        <taxon>Embryophyta</taxon>
        <taxon>Tracheophyta</taxon>
        <taxon>Spermatophyta</taxon>
        <taxon>Magnoliopsida</taxon>
        <taxon>eudicotyledons</taxon>
        <taxon>Gunneridae</taxon>
        <taxon>Pentapetalae</taxon>
        <taxon>rosids</taxon>
        <taxon>fabids</taxon>
        <taxon>Malpighiales</taxon>
        <taxon>Erythroxylaceae</taxon>
        <taxon>Erythroxylum</taxon>
    </lineage>
</organism>
<dbReference type="InterPro" id="IPR045180">
    <property type="entry name" value="La_dom_prot"/>
</dbReference>
<dbReference type="GO" id="GO:0005634">
    <property type="term" value="C:nucleus"/>
    <property type="evidence" value="ECO:0007669"/>
    <property type="project" value="UniProtKB-SubCell"/>
</dbReference>
<proteinExistence type="predicted"/>
<dbReference type="AlphaFoldDB" id="A0AAV8T7I7"/>
<feature type="compositionally biased region" description="Polar residues" evidence="5">
    <location>
        <begin position="496"/>
        <end position="518"/>
    </location>
</feature>
<dbReference type="InterPro" id="IPR002344">
    <property type="entry name" value="Lupus_La"/>
</dbReference>
<evidence type="ECO:0000259" key="6">
    <source>
        <dbReference type="PROSITE" id="PS50961"/>
    </source>
</evidence>
<dbReference type="GO" id="GO:0006396">
    <property type="term" value="P:RNA processing"/>
    <property type="evidence" value="ECO:0007669"/>
    <property type="project" value="InterPro"/>
</dbReference>
<reference evidence="7 8" key="1">
    <citation type="submission" date="2021-09" db="EMBL/GenBank/DDBJ databases">
        <title>Genomic insights and catalytic innovation underlie evolution of tropane alkaloids biosynthesis.</title>
        <authorList>
            <person name="Wang Y.-J."/>
            <person name="Tian T."/>
            <person name="Huang J.-P."/>
            <person name="Huang S.-X."/>
        </authorList>
    </citation>
    <scope>NUCLEOTIDE SEQUENCE [LARGE SCALE GENOMIC DNA]</scope>
    <source>
        <strain evidence="7">KIB-2018</strain>
        <tissue evidence="7">Leaf</tissue>
    </source>
</reference>
<protein>
    <recommendedName>
        <fullName evidence="6">HTH La-type RNA-binding domain-containing protein</fullName>
    </recommendedName>
</protein>
<feature type="region of interest" description="Disordered" evidence="5">
    <location>
        <begin position="1"/>
        <end position="337"/>
    </location>
</feature>
<dbReference type="InterPro" id="IPR036390">
    <property type="entry name" value="WH_DNA-bd_sf"/>
</dbReference>
<dbReference type="Proteomes" id="UP001159364">
    <property type="component" value="Linkage Group LG06"/>
</dbReference>
<dbReference type="EMBL" id="JAIWQS010000006">
    <property type="protein sequence ID" value="KAJ8762215.1"/>
    <property type="molecule type" value="Genomic_DNA"/>
</dbReference>
<evidence type="ECO:0000256" key="2">
    <source>
        <dbReference type="ARBA" id="ARBA00022884"/>
    </source>
</evidence>
<dbReference type="GO" id="GO:0003723">
    <property type="term" value="F:RNA binding"/>
    <property type="evidence" value="ECO:0007669"/>
    <property type="project" value="UniProtKB-UniRule"/>
</dbReference>
<name>A0AAV8T7I7_9ROSI</name>
<keyword evidence="2 4" id="KW-0694">RNA-binding</keyword>